<organism evidence="1 2">
    <name type="scientific">Clostridium celatum DSM 1785</name>
    <dbReference type="NCBI Taxonomy" id="545697"/>
    <lineage>
        <taxon>Bacteria</taxon>
        <taxon>Bacillati</taxon>
        <taxon>Bacillota</taxon>
        <taxon>Clostridia</taxon>
        <taxon>Eubacteriales</taxon>
        <taxon>Clostridiaceae</taxon>
        <taxon>Clostridium</taxon>
    </lineage>
</organism>
<accession>L1Q7H2</accession>
<dbReference type="STRING" id="545697.HMPREF0216_02853"/>
<dbReference type="OrthoDB" id="1846398at2"/>
<dbReference type="AlphaFoldDB" id="L1Q7H2"/>
<evidence type="ECO:0000313" key="1">
    <source>
        <dbReference type="EMBL" id="EKY23893.1"/>
    </source>
</evidence>
<comment type="caution">
    <text evidence="1">The sequence shown here is derived from an EMBL/GenBank/DDBJ whole genome shotgun (WGS) entry which is preliminary data.</text>
</comment>
<dbReference type="Pfam" id="PF11114">
    <property type="entry name" value="Minor_capsid_2"/>
    <property type="match status" value="1"/>
</dbReference>
<dbReference type="PATRIC" id="fig|545697.3.peg.2804"/>
<dbReference type="InterPro" id="IPR021080">
    <property type="entry name" value="Minor_capsid_protein"/>
</dbReference>
<dbReference type="eggNOG" id="ENOG5033HZQ">
    <property type="taxonomic scope" value="Bacteria"/>
</dbReference>
<keyword evidence="2" id="KW-1185">Reference proteome</keyword>
<dbReference type="Proteomes" id="UP000010420">
    <property type="component" value="Unassembled WGS sequence"/>
</dbReference>
<dbReference type="EMBL" id="AMEZ01000092">
    <property type="protein sequence ID" value="EKY23893.1"/>
    <property type="molecule type" value="Genomic_DNA"/>
</dbReference>
<dbReference type="HOGENOM" id="CLU_122298_2_0_9"/>
<name>L1Q7H2_9CLOT</name>
<dbReference type="RefSeq" id="WP_005215090.1">
    <property type="nucleotide sequence ID" value="NZ_KB291681.1"/>
</dbReference>
<gene>
    <name evidence="1" type="ORF">HMPREF0216_02853</name>
</gene>
<reference evidence="1 2" key="1">
    <citation type="submission" date="2012-05" db="EMBL/GenBank/DDBJ databases">
        <authorList>
            <person name="Weinstock G."/>
            <person name="Sodergren E."/>
            <person name="Lobos E.A."/>
            <person name="Fulton L."/>
            <person name="Fulton R."/>
            <person name="Courtney L."/>
            <person name="Fronick C."/>
            <person name="O'Laughlin M."/>
            <person name="Godfrey J."/>
            <person name="Wilson R.M."/>
            <person name="Miner T."/>
            <person name="Farmer C."/>
            <person name="Delehaunty K."/>
            <person name="Cordes M."/>
            <person name="Minx P."/>
            <person name="Tomlinson C."/>
            <person name="Chen J."/>
            <person name="Wollam A."/>
            <person name="Pepin K.H."/>
            <person name="Bhonagiri V."/>
            <person name="Zhang X."/>
            <person name="Suruliraj S."/>
            <person name="Warren W."/>
            <person name="Mitreva M."/>
            <person name="Mardis E.R."/>
            <person name="Wilson R.K."/>
        </authorList>
    </citation>
    <scope>NUCLEOTIDE SEQUENCE [LARGE SCALE GENOMIC DNA]</scope>
    <source>
        <strain evidence="1 2">DSM 1785</strain>
    </source>
</reference>
<proteinExistence type="predicted"/>
<sequence>MTTKVTINIDPTQKILLKRKLNNNGQAQLLFTNDIARLSEPYVPLQGGDLKDKKIISNSKITYNMPYARKQYFTNAGSGKEGTGKGGLRGKLWVKRCWADKGKDICKSVAQFVGGRSE</sequence>
<evidence type="ECO:0008006" key="3">
    <source>
        <dbReference type="Google" id="ProtNLM"/>
    </source>
</evidence>
<evidence type="ECO:0000313" key="2">
    <source>
        <dbReference type="Proteomes" id="UP000010420"/>
    </source>
</evidence>
<protein>
    <recommendedName>
        <fullName evidence="3">Capsid protein</fullName>
    </recommendedName>
</protein>